<dbReference type="OrthoDB" id="3598674at2759"/>
<dbReference type="Proteomes" id="UP001152300">
    <property type="component" value="Unassembled WGS sequence"/>
</dbReference>
<dbReference type="Pfam" id="PF06985">
    <property type="entry name" value="HET"/>
    <property type="match status" value="1"/>
</dbReference>
<dbReference type="InterPro" id="IPR010730">
    <property type="entry name" value="HET"/>
</dbReference>
<keyword evidence="3" id="KW-1185">Reference proteome</keyword>
<comment type="caution">
    <text evidence="2">The sequence shown here is derived from an EMBL/GenBank/DDBJ whole genome shotgun (WGS) entry which is preliminary data.</text>
</comment>
<accession>A0A9X0ATJ4</accession>
<reference evidence="2" key="1">
    <citation type="submission" date="2022-11" db="EMBL/GenBank/DDBJ databases">
        <title>Genome Resource of Sclerotinia nivalis Strain SnTB1, a Plant Pathogen Isolated from American Ginseng.</title>
        <authorList>
            <person name="Fan S."/>
        </authorList>
    </citation>
    <scope>NUCLEOTIDE SEQUENCE</scope>
    <source>
        <strain evidence="2">SnTB1</strain>
    </source>
</reference>
<sequence length="662" mass="75743">MATSLQTPPSLSTSRIRKMPLNDSPPFVYSSLDKDRQEIRLIKLCTPPKTPEPAFIECCMKVVSLDDNIEYCALSYVWGDPTPTNMLIIKGDDGSYSLGITTNLSEALKSLQASPYGTDTYFWIDAICINQKDDIEKSWQVARMKAIFGQAICVAAWLGVSTKEDEIFFPAALTYSEFLVGIWHRDIQALEPEKLNEYVYSRKRQFAELHRDDGIDEKLFSSVARKSWFRRIWILQELFVARRIMFVCGSILCPLERLQLVFSAIHDSFAFRRVEDSGEANHGKLSSTDTSIEYFKREINLQEEKRNNNHVAISMCTEILDMRDKFKNNNQVYSFWDLLALVKAKKIQSTDPRDNIYVLLGLANDAEMLDIQVDYTITPQTCFIRTCKALIHQGHLNTMLWFAPRPKFLQELPSWVPDFSNDLRHLSIGHFELYSYPEYLVAGSFQELSFRFGTIDSQEQLVLHGLVFDRIQDISEPFLQPFDPMPGLRIAFNIVKKMTRHATCQINFNSENVVNTLLFGRHIEQLTREESVDNGSNSQVYRVGSKLDKYWLTKLLDYVTDTSEIINVELLETCGFMMALRTIALQFQRAFITANGSLGIGPSALQPGDIVAVFHGIEIPHILRPADISAETYNLIGSAYVHGIMYGEVKNMQLDECDFRIQ</sequence>
<organism evidence="2 3">
    <name type="scientific">Sclerotinia nivalis</name>
    <dbReference type="NCBI Taxonomy" id="352851"/>
    <lineage>
        <taxon>Eukaryota</taxon>
        <taxon>Fungi</taxon>
        <taxon>Dikarya</taxon>
        <taxon>Ascomycota</taxon>
        <taxon>Pezizomycotina</taxon>
        <taxon>Leotiomycetes</taxon>
        <taxon>Helotiales</taxon>
        <taxon>Sclerotiniaceae</taxon>
        <taxon>Sclerotinia</taxon>
    </lineage>
</organism>
<protein>
    <recommendedName>
        <fullName evidence="1">Heterokaryon incompatibility domain-containing protein</fullName>
    </recommendedName>
</protein>
<dbReference type="InterPro" id="IPR052895">
    <property type="entry name" value="HetReg/Transcr_Mod"/>
</dbReference>
<feature type="domain" description="Heterokaryon incompatibility" evidence="1">
    <location>
        <begin position="71"/>
        <end position="237"/>
    </location>
</feature>
<evidence type="ECO:0000259" key="1">
    <source>
        <dbReference type="Pfam" id="PF06985"/>
    </source>
</evidence>
<gene>
    <name evidence="2" type="ORF">OCU04_003841</name>
</gene>
<dbReference type="EMBL" id="JAPEIS010000003">
    <property type="protein sequence ID" value="KAJ8068274.1"/>
    <property type="molecule type" value="Genomic_DNA"/>
</dbReference>
<proteinExistence type="predicted"/>
<name>A0A9X0ATJ4_9HELO</name>
<dbReference type="PANTHER" id="PTHR24148:SF73">
    <property type="entry name" value="HET DOMAIN PROTEIN (AFU_ORTHOLOGUE AFUA_8G01020)"/>
    <property type="match status" value="1"/>
</dbReference>
<dbReference type="Pfam" id="PF26639">
    <property type="entry name" value="Het-6_barrel"/>
    <property type="match status" value="1"/>
</dbReference>
<dbReference type="PANTHER" id="PTHR24148">
    <property type="entry name" value="ANKYRIN REPEAT DOMAIN-CONTAINING PROTEIN 39 HOMOLOG-RELATED"/>
    <property type="match status" value="1"/>
</dbReference>
<evidence type="ECO:0000313" key="3">
    <source>
        <dbReference type="Proteomes" id="UP001152300"/>
    </source>
</evidence>
<dbReference type="AlphaFoldDB" id="A0A9X0ATJ4"/>
<evidence type="ECO:0000313" key="2">
    <source>
        <dbReference type="EMBL" id="KAJ8068274.1"/>
    </source>
</evidence>